<dbReference type="Proteomes" id="UP000321080">
    <property type="component" value="Unassembled WGS sequence"/>
</dbReference>
<dbReference type="AlphaFoldDB" id="A0A5C7GHR4"/>
<evidence type="ECO:0000313" key="2">
    <source>
        <dbReference type="Proteomes" id="UP000321080"/>
    </source>
</evidence>
<evidence type="ECO:0000313" key="1">
    <source>
        <dbReference type="EMBL" id="TXG36745.1"/>
    </source>
</evidence>
<gene>
    <name evidence="1" type="ORF">FUA22_09190</name>
</gene>
<reference evidence="1 2" key="1">
    <citation type="submission" date="2019-08" db="EMBL/GenBank/DDBJ databases">
        <title>Seonamhaeicola sediminis sp. nov., isolated from marine sediment.</title>
        <authorList>
            <person name="Cao W.R."/>
        </authorList>
    </citation>
    <scope>NUCLEOTIDE SEQUENCE [LARGE SCALE GENOMIC DNA]</scope>
    <source>
        <strain evidence="1 2">1505</strain>
    </source>
</reference>
<dbReference type="OrthoDB" id="9808161at2"/>
<comment type="caution">
    <text evidence="1">The sequence shown here is derived from an EMBL/GenBank/DDBJ whole genome shotgun (WGS) entry which is preliminary data.</text>
</comment>
<organism evidence="1 2">
    <name type="scientific">Seonamhaeicola maritimus</name>
    <dbReference type="NCBI Taxonomy" id="2591822"/>
    <lineage>
        <taxon>Bacteria</taxon>
        <taxon>Pseudomonadati</taxon>
        <taxon>Bacteroidota</taxon>
        <taxon>Flavobacteriia</taxon>
        <taxon>Flavobacteriales</taxon>
        <taxon>Flavobacteriaceae</taxon>
    </lineage>
</organism>
<sequence>MVDPSARLAPGYGSVILTLGNNQTIFGVLLEETEKDITLKTSEVEPLKLPLSRIKNREIVISSMPTIGTYIGKRALRDLVEYLSNLTGEEVKTVH</sequence>
<proteinExistence type="predicted"/>
<dbReference type="RefSeq" id="WP_147767670.1">
    <property type="nucleotide sequence ID" value="NZ_VRKQ01000010.1"/>
</dbReference>
<name>A0A5C7GHR4_9FLAO</name>
<keyword evidence="2" id="KW-1185">Reference proteome</keyword>
<protein>
    <submittedName>
        <fullName evidence="1">Uncharacterized protein</fullName>
    </submittedName>
</protein>
<accession>A0A5C7GHR4</accession>
<dbReference type="EMBL" id="VRKQ01000010">
    <property type="protein sequence ID" value="TXG36745.1"/>
    <property type="molecule type" value="Genomic_DNA"/>
</dbReference>